<organism evidence="13 14">
    <name type="scientific">Hominibacterium faecale</name>
    <dbReference type="NCBI Taxonomy" id="2839743"/>
    <lineage>
        <taxon>Bacteria</taxon>
        <taxon>Bacillati</taxon>
        <taxon>Bacillota</taxon>
        <taxon>Clostridia</taxon>
        <taxon>Peptostreptococcales</taxon>
        <taxon>Anaerovoracaceae</taxon>
        <taxon>Hominibacterium</taxon>
    </lineage>
</organism>
<feature type="domain" description="Transketolase-like pyrimidine-binding" evidence="12">
    <location>
        <begin position="316"/>
        <end position="480"/>
    </location>
</feature>
<comment type="cofactor">
    <cofactor evidence="10">
        <name>thiamine diphosphate</name>
        <dbReference type="ChEBI" id="CHEBI:58937"/>
    </cofactor>
    <text evidence="10">Binds 1 thiamine pyrophosphate per subunit.</text>
</comment>
<proteinExistence type="inferred from homology"/>
<feature type="binding site" evidence="10">
    <location>
        <position position="73"/>
    </location>
    <ligand>
        <name>thiamine diphosphate</name>
        <dbReference type="ChEBI" id="CHEBI:58937"/>
    </ligand>
</feature>
<dbReference type="Pfam" id="PF02780">
    <property type="entry name" value="Transketolase_C"/>
    <property type="match status" value="1"/>
</dbReference>
<keyword evidence="6 10" id="KW-0460">Magnesium</keyword>
<keyword evidence="5 10" id="KW-0479">Metal-binding</keyword>
<comment type="subunit">
    <text evidence="3 10">Homodimer.</text>
</comment>
<comment type="cofactor">
    <cofactor evidence="10">
        <name>Mg(2+)</name>
        <dbReference type="ChEBI" id="CHEBI:18420"/>
    </cofactor>
    <text evidence="10">Binds 1 Mg(2+) ion per subunit.</text>
</comment>
<evidence type="ECO:0000313" key="13">
    <source>
        <dbReference type="EMBL" id="MCU7377903.1"/>
    </source>
</evidence>
<dbReference type="FunFam" id="3.40.50.970:FF:000005">
    <property type="entry name" value="1-deoxy-D-xylulose-5-phosphate synthase"/>
    <property type="match status" value="1"/>
</dbReference>
<evidence type="ECO:0000256" key="4">
    <source>
        <dbReference type="ARBA" id="ARBA00022679"/>
    </source>
</evidence>
<dbReference type="SUPFAM" id="SSF52518">
    <property type="entry name" value="Thiamin diphosphate-binding fold (THDP-binding)"/>
    <property type="match status" value="2"/>
</dbReference>
<feature type="region of interest" description="Disordered" evidence="11">
    <location>
        <begin position="288"/>
        <end position="314"/>
    </location>
</feature>
<sequence length="618" mass="67509">MKKLLEYQFPQDLKTMTENELELLSYEIRDFLISNISKTGGHLASNLGVVELSIALHKVFDTPTDKLIWDVGHQSYVHKILTGRAEGFQTLRKFGGMSGFPKVKESEYDTFDTGHSSTSISVAAGMAAARDLAKEDFKIAAIIGDGALTGGLAYEAMNNVGVSKTNLVVILNDNGMSIAPNTGGVSKYLSKLRGSRKYTDFKKRVKKNISEIPGIGKGVVSGMQHMRDSLKYAVLDGIMFEELGFKYFGPVDGHNMEVLLETLTMAKEVDGPVFIHVITKKGKGYKSAEETPSKYHGTGPFDPTTGRQHKSGGSVPSYSDVFGNKMIQMAKTNNKIVAIGAAMLEGTGLKGFKERYPARTFDVGIAEGHAVTFAAGMTAGGYRPVVAIYSTFLQRAYDQMIEDVCLQNLPVVFAIDRAGIVGADGETHHGMFDLSYLSHMPNMTILAPADRGELEQMLEYAMTLEGPCAIRYPRGEAMDLGLNCPIQGSLVIEEGRDVELWAVGNMLTVGFQVQEVLKKNSIDAGLIDARFVRPLDQKAITASAERTRLIVTLEDNVITGGFGENLAAAMMESPVKVLNFGWPDRFIEHGSIGQLFEKYGLNPESIAERICEYLEKQA</sequence>
<name>A0A9J6QTH3_9FIRM</name>
<dbReference type="InterPro" id="IPR020826">
    <property type="entry name" value="Transketolase_BS"/>
</dbReference>
<dbReference type="RefSeq" id="WP_253019674.1">
    <property type="nucleotide sequence ID" value="NZ_JAOSHN010000002.1"/>
</dbReference>
<dbReference type="InterPro" id="IPR005477">
    <property type="entry name" value="Dxylulose-5-P_synthase"/>
</dbReference>
<dbReference type="GO" id="GO:0008661">
    <property type="term" value="F:1-deoxy-D-xylulose-5-phosphate synthase activity"/>
    <property type="evidence" value="ECO:0007669"/>
    <property type="project" value="UniProtKB-UniRule"/>
</dbReference>
<feature type="binding site" evidence="10">
    <location>
        <begin position="114"/>
        <end position="116"/>
    </location>
    <ligand>
        <name>thiamine diphosphate</name>
        <dbReference type="ChEBI" id="CHEBI:58937"/>
    </ligand>
</feature>
<dbReference type="PANTHER" id="PTHR43322">
    <property type="entry name" value="1-D-DEOXYXYLULOSE 5-PHOSPHATE SYNTHASE-RELATED"/>
    <property type="match status" value="1"/>
</dbReference>
<dbReference type="Gene3D" id="3.40.50.970">
    <property type="match status" value="2"/>
</dbReference>
<feature type="binding site" evidence="10">
    <location>
        <position position="174"/>
    </location>
    <ligand>
        <name>Mg(2+)</name>
        <dbReference type="ChEBI" id="CHEBI:18420"/>
    </ligand>
</feature>
<dbReference type="PROSITE" id="PS00802">
    <property type="entry name" value="TRANSKETOLASE_2"/>
    <property type="match status" value="1"/>
</dbReference>
<keyword evidence="14" id="KW-1185">Reference proteome</keyword>
<evidence type="ECO:0000256" key="10">
    <source>
        <dbReference type="HAMAP-Rule" id="MF_00315"/>
    </source>
</evidence>
<dbReference type="InterPro" id="IPR029061">
    <property type="entry name" value="THDP-binding"/>
</dbReference>
<dbReference type="EC" id="2.2.1.7" evidence="10"/>
<dbReference type="HAMAP" id="MF_00315">
    <property type="entry name" value="DXP_synth"/>
    <property type="match status" value="1"/>
</dbReference>
<evidence type="ECO:0000256" key="8">
    <source>
        <dbReference type="ARBA" id="ARBA00023052"/>
    </source>
</evidence>
<dbReference type="Proteomes" id="UP001065549">
    <property type="component" value="Unassembled WGS sequence"/>
</dbReference>
<dbReference type="PROSITE" id="PS00801">
    <property type="entry name" value="TRANSKETOLASE_1"/>
    <property type="match status" value="1"/>
</dbReference>
<dbReference type="AlphaFoldDB" id="A0A9J6QTH3"/>
<keyword evidence="8 10" id="KW-0786">Thiamine pyrophosphate</keyword>
<evidence type="ECO:0000256" key="9">
    <source>
        <dbReference type="ARBA" id="ARBA00023229"/>
    </source>
</evidence>
<feature type="binding site" evidence="10">
    <location>
        <position position="367"/>
    </location>
    <ligand>
        <name>thiamine diphosphate</name>
        <dbReference type="ChEBI" id="CHEBI:58937"/>
    </ligand>
</feature>
<keyword evidence="7 10" id="KW-0784">Thiamine biosynthesis</keyword>
<dbReference type="GO" id="GO:0019288">
    <property type="term" value="P:isopentenyl diphosphate biosynthetic process, methylerythritol 4-phosphate pathway"/>
    <property type="evidence" value="ECO:0007669"/>
    <property type="project" value="TreeGrafter"/>
</dbReference>
<evidence type="ECO:0000256" key="7">
    <source>
        <dbReference type="ARBA" id="ARBA00022977"/>
    </source>
</evidence>
<dbReference type="GO" id="GO:0030976">
    <property type="term" value="F:thiamine pyrophosphate binding"/>
    <property type="evidence" value="ECO:0007669"/>
    <property type="project" value="UniProtKB-UniRule"/>
</dbReference>
<comment type="similarity">
    <text evidence="2 10">Belongs to the transketolase family. DXPS subfamily.</text>
</comment>
<dbReference type="InterPro" id="IPR049557">
    <property type="entry name" value="Transketolase_CS"/>
</dbReference>
<comment type="pathway">
    <text evidence="1 10">Metabolic intermediate biosynthesis; 1-deoxy-D-xylulose 5-phosphate biosynthesis; 1-deoxy-D-xylulose 5-phosphate from D-glyceraldehyde 3-phosphate and pyruvate: step 1/1.</text>
</comment>
<dbReference type="Gene3D" id="3.40.50.920">
    <property type="match status" value="1"/>
</dbReference>
<dbReference type="GO" id="GO:0005829">
    <property type="term" value="C:cytosol"/>
    <property type="evidence" value="ECO:0007669"/>
    <property type="project" value="TreeGrafter"/>
</dbReference>
<dbReference type="GO" id="GO:0016114">
    <property type="term" value="P:terpenoid biosynthetic process"/>
    <property type="evidence" value="ECO:0007669"/>
    <property type="project" value="UniProtKB-UniRule"/>
</dbReference>
<dbReference type="GO" id="GO:0000287">
    <property type="term" value="F:magnesium ion binding"/>
    <property type="evidence" value="ECO:0007669"/>
    <property type="project" value="UniProtKB-UniRule"/>
</dbReference>
<feature type="binding site" evidence="10">
    <location>
        <position position="174"/>
    </location>
    <ligand>
        <name>thiamine diphosphate</name>
        <dbReference type="ChEBI" id="CHEBI:58937"/>
    </ligand>
</feature>
<comment type="catalytic activity">
    <reaction evidence="10">
        <text>D-glyceraldehyde 3-phosphate + pyruvate + H(+) = 1-deoxy-D-xylulose 5-phosphate + CO2</text>
        <dbReference type="Rhea" id="RHEA:12605"/>
        <dbReference type="ChEBI" id="CHEBI:15361"/>
        <dbReference type="ChEBI" id="CHEBI:15378"/>
        <dbReference type="ChEBI" id="CHEBI:16526"/>
        <dbReference type="ChEBI" id="CHEBI:57792"/>
        <dbReference type="ChEBI" id="CHEBI:59776"/>
        <dbReference type="EC" id="2.2.1.7"/>
    </reaction>
</comment>
<dbReference type="CDD" id="cd02007">
    <property type="entry name" value="TPP_DXS"/>
    <property type="match status" value="1"/>
</dbReference>
<dbReference type="NCBIfam" id="TIGR00204">
    <property type="entry name" value="dxs"/>
    <property type="match status" value="1"/>
</dbReference>
<evidence type="ECO:0000256" key="6">
    <source>
        <dbReference type="ARBA" id="ARBA00022842"/>
    </source>
</evidence>
<dbReference type="Pfam" id="PF13292">
    <property type="entry name" value="DXP_synthase_N"/>
    <property type="match status" value="1"/>
</dbReference>
<gene>
    <name evidence="10 13" type="primary">dxs</name>
    <name evidence="13" type="ORF">OBO34_06000</name>
</gene>
<comment type="caution">
    <text evidence="13">The sequence shown here is derived from an EMBL/GenBank/DDBJ whole genome shotgun (WGS) entry which is preliminary data.</text>
</comment>
<dbReference type="GO" id="GO:0009228">
    <property type="term" value="P:thiamine biosynthetic process"/>
    <property type="evidence" value="ECO:0007669"/>
    <property type="project" value="UniProtKB-UniRule"/>
</dbReference>
<dbReference type="CDD" id="cd07033">
    <property type="entry name" value="TPP_PYR_DXS_TK_like"/>
    <property type="match status" value="1"/>
</dbReference>
<dbReference type="SUPFAM" id="SSF52922">
    <property type="entry name" value="TK C-terminal domain-like"/>
    <property type="match status" value="1"/>
</dbReference>
<keyword evidence="4 10" id="KW-0808">Transferase</keyword>
<feature type="binding site" evidence="10">
    <location>
        <position position="145"/>
    </location>
    <ligand>
        <name>Mg(2+)</name>
        <dbReference type="ChEBI" id="CHEBI:18420"/>
    </ligand>
</feature>
<evidence type="ECO:0000259" key="12">
    <source>
        <dbReference type="SMART" id="SM00861"/>
    </source>
</evidence>
<protein>
    <recommendedName>
        <fullName evidence="10">1-deoxy-D-xylulose-5-phosphate synthase</fullName>
        <ecNumber evidence="10">2.2.1.7</ecNumber>
    </recommendedName>
    <alternativeName>
        <fullName evidence="10">1-deoxyxylulose-5-phosphate synthase</fullName>
        <shortName evidence="10">DXP synthase</shortName>
        <shortName evidence="10">DXPS</shortName>
    </alternativeName>
</protein>
<keyword evidence="9 10" id="KW-0414">Isoprene biosynthesis</keyword>
<dbReference type="InterPro" id="IPR005475">
    <property type="entry name" value="Transketolase-like_Pyr-bd"/>
</dbReference>
<evidence type="ECO:0000256" key="5">
    <source>
        <dbReference type="ARBA" id="ARBA00022723"/>
    </source>
</evidence>
<evidence type="ECO:0000256" key="2">
    <source>
        <dbReference type="ARBA" id="ARBA00011081"/>
    </source>
</evidence>
<dbReference type="NCBIfam" id="NF003933">
    <property type="entry name" value="PRK05444.2-2"/>
    <property type="match status" value="1"/>
</dbReference>
<evidence type="ECO:0000256" key="3">
    <source>
        <dbReference type="ARBA" id="ARBA00011738"/>
    </source>
</evidence>
<feature type="binding site" evidence="10">
    <location>
        <position position="285"/>
    </location>
    <ligand>
        <name>thiamine diphosphate</name>
        <dbReference type="ChEBI" id="CHEBI:58937"/>
    </ligand>
</feature>
<evidence type="ECO:0000256" key="1">
    <source>
        <dbReference type="ARBA" id="ARBA00004980"/>
    </source>
</evidence>
<reference evidence="13" key="1">
    <citation type="submission" date="2022-09" db="EMBL/GenBank/DDBJ databases">
        <title>Culturomic study of gut microbiota in children with autism spectrum disorder.</title>
        <authorList>
            <person name="Efimov B.A."/>
            <person name="Chaplin A.V."/>
            <person name="Sokolova S.R."/>
            <person name="Pikina A.P."/>
            <person name="Korzhanova M."/>
            <person name="Belova V."/>
            <person name="Korostin D."/>
        </authorList>
    </citation>
    <scope>NUCLEOTIDE SEQUENCE</scope>
    <source>
        <strain evidence="13">ASD5510</strain>
    </source>
</reference>
<comment type="function">
    <text evidence="10">Catalyzes the acyloin condensation reaction between C atoms 2 and 3 of pyruvate and glyceraldehyde 3-phosphate to yield 1-deoxy-D-xylulose-5-phosphate (DXP).</text>
</comment>
<dbReference type="EMBL" id="JAOSHN010000002">
    <property type="protein sequence ID" value="MCU7377903.1"/>
    <property type="molecule type" value="Genomic_DNA"/>
</dbReference>
<dbReference type="InterPro" id="IPR033248">
    <property type="entry name" value="Transketolase_C"/>
</dbReference>
<dbReference type="Pfam" id="PF02779">
    <property type="entry name" value="Transket_pyr"/>
    <property type="match status" value="1"/>
</dbReference>
<accession>A0A9J6QTH3</accession>
<feature type="binding site" evidence="10">
    <location>
        <begin position="146"/>
        <end position="147"/>
    </location>
    <ligand>
        <name>thiamine diphosphate</name>
        <dbReference type="ChEBI" id="CHEBI:58937"/>
    </ligand>
</feature>
<dbReference type="PANTHER" id="PTHR43322:SF5">
    <property type="entry name" value="1-DEOXY-D-XYLULOSE-5-PHOSPHATE SYNTHASE, CHLOROPLASTIC"/>
    <property type="match status" value="1"/>
</dbReference>
<evidence type="ECO:0000256" key="11">
    <source>
        <dbReference type="SAM" id="MobiDB-lite"/>
    </source>
</evidence>
<evidence type="ECO:0000313" key="14">
    <source>
        <dbReference type="Proteomes" id="UP001065549"/>
    </source>
</evidence>
<dbReference type="InterPro" id="IPR009014">
    <property type="entry name" value="Transketo_C/PFOR_II"/>
</dbReference>
<dbReference type="SMART" id="SM00861">
    <property type="entry name" value="Transket_pyr"/>
    <property type="match status" value="1"/>
</dbReference>